<dbReference type="EMBL" id="KN831787">
    <property type="protein sequence ID" value="KIM39025.1"/>
    <property type="molecule type" value="Genomic_DNA"/>
</dbReference>
<evidence type="ECO:0000313" key="1">
    <source>
        <dbReference type="EMBL" id="KIM39025.1"/>
    </source>
</evidence>
<reference evidence="2" key="2">
    <citation type="submission" date="2015-01" db="EMBL/GenBank/DDBJ databases">
        <title>Evolutionary Origins and Diversification of the Mycorrhizal Mutualists.</title>
        <authorList>
            <consortium name="DOE Joint Genome Institute"/>
            <consortium name="Mycorrhizal Genomics Consortium"/>
            <person name="Kohler A."/>
            <person name="Kuo A."/>
            <person name="Nagy L.G."/>
            <person name="Floudas D."/>
            <person name="Copeland A."/>
            <person name="Barry K.W."/>
            <person name="Cichocki N."/>
            <person name="Veneault-Fourrey C."/>
            <person name="LaButti K."/>
            <person name="Lindquist E.A."/>
            <person name="Lipzen A."/>
            <person name="Lundell T."/>
            <person name="Morin E."/>
            <person name="Murat C."/>
            <person name="Riley R."/>
            <person name="Ohm R."/>
            <person name="Sun H."/>
            <person name="Tunlid A."/>
            <person name="Henrissat B."/>
            <person name="Grigoriev I.V."/>
            <person name="Hibbett D.S."/>
            <person name="Martin F."/>
        </authorList>
    </citation>
    <scope>NUCLEOTIDE SEQUENCE [LARGE SCALE GENOMIC DNA]</scope>
    <source>
        <strain evidence="2">h7</strain>
    </source>
</reference>
<accession>A0A0C3BQU4</accession>
<protein>
    <submittedName>
        <fullName evidence="1">Uncharacterized protein</fullName>
    </submittedName>
</protein>
<sequence length="97" mass="10986">MSGVYFSPVPGALKIMSSYDRAKKVKIHQHKGRVAFLRRANKEANSQHKHMERVLADHKKPEHAAAIHKAFGKDYNLTAIKENVNKLKKGTLLIKDV</sequence>
<organism evidence="1 2">
    <name type="scientific">Hebeloma cylindrosporum</name>
    <dbReference type="NCBI Taxonomy" id="76867"/>
    <lineage>
        <taxon>Eukaryota</taxon>
        <taxon>Fungi</taxon>
        <taxon>Dikarya</taxon>
        <taxon>Basidiomycota</taxon>
        <taxon>Agaricomycotina</taxon>
        <taxon>Agaricomycetes</taxon>
        <taxon>Agaricomycetidae</taxon>
        <taxon>Agaricales</taxon>
        <taxon>Agaricineae</taxon>
        <taxon>Hymenogastraceae</taxon>
        <taxon>Hebeloma</taxon>
    </lineage>
</organism>
<proteinExistence type="predicted"/>
<dbReference type="AlphaFoldDB" id="A0A0C3BQU4"/>
<dbReference type="HOGENOM" id="CLU_2346932_0_0_1"/>
<name>A0A0C3BQU4_HEBCY</name>
<keyword evidence="2" id="KW-1185">Reference proteome</keyword>
<gene>
    <name evidence="1" type="ORF">M413DRAFT_29598</name>
</gene>
<dbReference type="Proteomes" id="UP000053424">
    <property type="component" value="Unassembled WGS sequence"/>
</dbReference>
<evidence type="ECO:0000313" key="2">
    <source>
        <dbReference type="Proteomes" id="UP000053424"/>
    </source>
</evidence>
<dbReference type="OrthoDB" id="3067737at2759"/>
<reference evidence="1 2" key="1">
    <citation type="submission" date="2014-04" db="EMBL/GenBank/DDBJ databases">
        <authorList>
            <consortium name="DOE Joint Genome Institute"/>
            <person name="Kuo A."/>
            <person name="Gay G."/>
            <person name="Dore J."/>
            <person name="Kohler A."/>
            <person name="Nagy L.G."/>
            <person name="Floudas D."/>
            <person name="Copeland A."/>
            <person name="Barry K.W."/>
            <person name="Cichocki N."/>
            <person name="Veneault-Fourrey C."/>
            <person name="LaButti K."/>
            <person name="Lindquist E.A."/>
            <person name="Lipzen A."/>
            <person name="Lundell T."/>
            <person name="Morin E."/>
            <person name="Murat C."/>
            <person name="Sun H."/>
            <person name="Tunlid A."/>
            <person name="Henrissat B."/>
            <person name="Grigoriev I.V."/>
            <person name="Hibbett D.S."/>
            <person name="Martin F."/>
            <person name="Nordberg H.P."/>
            <person name="Cantor M.N."/>
            <person name="Hua S.X."/>
        </authorList>
    </citation>
    <scope>NUCLEOTIDE SEQUENCE [LARGE SCALE GENOMIC DNA]</scope>
    <source>
        <strain evidence="2">h7</strain>
    </source>
</reference>